<gene>
    <name evidence="2" type="ORF">GCM10009030_24340</name>
</gene>
<evidence type="ECO:0000313" key="2">
    <source>
        <dbReference type="EMBL" id="GGN96242.1"/>
    </source>
</evidence>
<feature type="transmembrane region" description="Helical" evidence="1">
    <location>
        <begin position="6"/>
        <end position="28"/>
    </location>
</feature>
<keyword evidence="3" id="KW-1185">Reference proteome</keyword>
<comment type="caution">
    <text evidence="2">The sequence shown here is derived from an EMBL/GenBank/DDBJ whole genome shotgun (WGS) entry which is preliminary data.</text>
</comment>
<dbReference type="InterPro" id="IPR055943">
    <property type="entry name" value="DUF7521"/>
</dbReference>
<feature type="transmembrane region" description="Helical" evidence="1">
    <location>
        <begin position="40"/>
        <end position="57"/>
    </location>
</feature>
<accession>A0A830GP53</accession>
<dbReference type="Pfam" id="PF24365">
    <property type="entry name" value="DUF7521"/>
    <property type="match status" value="1"/>
</dbReference>
<evidence type="ECO:0000313" key="3">
    <source>
        <dbReference type="Proteomes" id="UP000605784"/>
    </source>
</evidence>
<proteinExistence type="predicted"/>
<feature type="transmembrane region" description="Helical" evidence="1">
    <location>
        <begin position="63"/>
        <end position="90"/>
    </location>
</feature>
<dbReference type="AlphaFoldDB" id="A0A830GP53"/>
<dbReference type="Proteomes" id="UP000605784">
    <property type="component" value="Unassembled WGS sequence"/>
</dbReference>
<organism evidence="2 3">
    <name type="scientific">Haloarcula pellucida</name>
    <dbReference type="NCBI Taxonomy" id="1427151"/>
    <lineage>
        <taxon>Archaea</taxon>
        <taxon>Methanobacteriati</taxon>
        <taxon>Methanobacteriota</taxon>
        <taxon>Stenosarchaea group</taxon>
        <taxon>Halobacteria</taxon>
        <taxon>Halobacteriales</taxon>
        <taxon>Haloarculaceae</taxon>
        <taxon>Haloarcula</taxon>
    </lineage>
</organism>
<reference evidence="2" key="2">
    <citation type="submission" date="2020-09" db="EMBL/GenBank/DDBJ databases">
        <authorList>
            <person name="Sun Q."/>
            <person name="Ohkuma M."/>
        </authorList>
    </citation>
    <scope>NUCLEOTIDE SEQUENCE</scope>
    <source>
        <strain evidence="2">JCM 17820</strain>
    </source>
</reference>
<evidence type="ECO:0000256" key="1">
    <source>
        <dbReference type="SAM" id="Phobius"/>
    </source>
</evidence>
<reference evidence="2" key="1">
    <citation type="journal article" date="2014" name="Int. J. Syst. Evol. Microbiol.">
        <title>Complete genome sequence of Corynebacterium casei LMG S-19264T (=DSM 44701T), isolated from a smear-ripened cheese.</title>
        <authorList>
            <consortium name="US DOE Joint Genome Institute (JGI-PGF)"/>
            <person name="Walter F."/>
            <person name="Albersmeier A."/>
            <person name="Kalinowski J."/>
            <person name="Ruckert C."/>
        </authorList>
    </citation>
    <scope>NUCLEOTIDE SEQUENCE</scope>
    <source>
        <strain evidence="2">JCM 17820</strain>
    </source>
</reference>
<keyword evidence="1" id="KW-1133">Transmembrane helix</keyword>
<keyword evidence="1" id="KW-0472">Membrane</keyword>
<sequence length="97" mass="10253">MMHPSTVLLVAAKTVTLVCGAVLTTLTYRAYNRTKATAMRALWVGIGLVTAGALLAGSLHQLFAFPVVTSTAVESVFTAAGFAVLTYSLYTDQPNEE</sequence>
<dbReference type="EMBL" id="BMOU01000004">
    <property type="protein sequence ID" value="GGN96242.1"/>
    <property type="molecule type" value="Genomic_DNA"/>
</dbReference>
<protein>
    <submittedName>
        <fullName evidence="2">Uncharacterized protein</fullName>
    </submittedName>
</protein>
<name>A0A830GP53_9EURY</name>
<keyword evidence="1" id="KW-0812">Transmembrane</keyword>